<dbReference type="Proteomes" id="UP000664144">
    <property type="component" value="Unassembled WGS sequence"/>
</dbReference>
<feature type="region of interest" description="Disordered" evidence="1">
    <location>
        <begin position="48"/>
        <end position="78"/>
    </location>
</feature>
<dbReference type="RefSeq" id="WP_206984932.1">
    <property type="nucleotide sequence ID" value="NZ_JAFLQZ010000008.1"/>
</dbReference>
<evidence type="ECO:0000313" key="2">
    <source>
        <dbReference type="EMBL" id="MBO0359006.1"/>
    </source>
</evidence>
<keyword evidence="3" id="KW-1185">Reference proteome</keyword>
<organism evidence="2 3">
    <name type="scientific">Hymenobacter telluris</name>
    <dbReference type="NCBI Taxonomy" id="2816474"/>
    <lineage>
        <taxon>Bacteria</taxon>
        <taxon>Pseudomonadati</taxon>
        <taxon>Bacteroidota</taxon>
        <taxon>Cytophagia</taxon>
        <taxon>Cytophagales</taxon>
        <taxon>Hymenobacteraceae</taxon>
        <taxon>Hymenobacter</taxon>
    </lineage>
</organism>
<gene>
    <name evidence="2" type="ORF">J0X19_13690</name>
</gene>
<evidence type="ECO:0000313" key="3">
    <source>
        <dbReference type="Proteomes" id="UP000664144"/>
    </source>
</evidence>
<proteinExistence type="predicted"/>
<dbReference type="AlphaFoldDB" id="A0A939JBC8"/>
<comment type="caution">
    <text evidence="2">The sequence shown here is derived from an EMBL/GenBank/DDBJ whole genome shotgun (WGS) entry which is preliminary data.</text>
</comment>
<evidence type="ECO:0000256" key="1">
    <source>
        <dbReference type="SAM" id="MobiDB-lite"/>
    </source>
</evidence>
<accession>A0A939JBC8</accession>
<reference evidence="2" key="1">
    <citation type="submission" date="2021-03" db="EMBL/GenBank/DDBJ databases">
        <authorList>
            <person name="Kim M.K."/>
        </authorList>
    </citation>
    <scope>NUCLEOTIDE SEQUENCE</scope>
    <source>
        <strain evidence="2">BT186</strain>
    </source>
</reference>
<dbReference type="EMBL" id="JAFLQZ010000008">
    <property type="protein sequence ID" value="MBO0359006.1"/>
    <property type="molecule type" value="Genomic_DNA"/>
</dbReference>
<protein>
    <submittedName>
        <fullName evidence="2">Uncharacterized protein</fullName>
    </submittedName>
</protein>
<name>A0A939JBC8_9BACT</name>
<sequence length="78" mass="8624">MATPDLSKLQQILASAEDNEAVLNQIRKNMSKVTELITEISTMLEPGYTVEKKERKPRATNGTGKRPGRPKKEVASAQ</sequence>